<name>A0A1H3N272_9RHOB</name>
<dbReference type="Pfam" id="PF04607">
    <property type="entry name" value="RelA_SpoT"/>
    <property type="match status" value="1"/>
</dbReference>
<dbReference type="SMART" id="SM00954">
    <property type="entry name" value="RelA_SpoT"/>
    <property type="match status" value="1"/>
</dbReference>
<dbReference type="InterPro" id="IPR052366">
    <property type="entry name" value="GTP_Pyrophosphokinase"/>
</dbReference>
<accession>A0A1H3N272</accession>
<organism evidence="2 3">
    <name type="scientific">Lentibacter algarum</name>
    <dbReference type="NCBI Taxonomy" id="576131"/>
    <lineage>
        <taxon>Bacteria</taxon>
        <taxon>Pseudomonadati</taxon>
        <taxon>Pseudomonadota</taxon>
        <taxon>Alphaproteobacteria</taxon>
        <taxon>Rhodobacterales</taxon>
        <taxon>Roseobacteraceae</taxon>
        <taxon>Lentibacter</taxon>
    </lineage>
</organism>
<dbReference type="CDD" id="cd05399">
    <property type="entry name" value="NT_Rel-Spo_like"/>
    <property type="match status" value="1"/>
</dbReference>
<sequence>MSSIRKKLAPGNRTLYQLQDIAGTRAILPDMASLDRVSKYFEDGDTLHSIVRLNDYIADPKPDGYRSKHIVLKFSGEGAEAVYSRQFVEIQLRTEKQHAWATAVEAVSLVRNEPMKSGEGSKDWLRFFNLMSAEIADRELQVTAKNAIRIEELKELDSTLGALKELQGYNQALKFTERVDARSGQFFLINFDLKSKAMSVSPYSMSKEGNAAYDAEERNVRGTNAVLVEVDRVHDLRATYPNYFLDVRKFVEECEVSLFGKKVFRFHEMDVSWVRNWKKPT</sequence>
<dbReference type="InterPro" id="IPR007685">
    <property type="entry name" value="RelA_SpoT"/>
</dbReference>
<dbReference type="SUPFAM" id="SSF81301">
    <property type="entry name" value="Nucleotidyltransferase"/>
    <property type="match status" value="1"/>
</dbReference>
<dbReference type="AlphaFoldDB" id="A0A1H3N272"/>
<protein>
    <recommendedName>
        <fullName evidence="1">RelA/SpoT domain-containing protein</fullName>
    </recommendedName>
</protein>
<dbReference type="STRING" id="576131.SAMN05444486_104112"/>
<evidence type="ECO:0000313" key="3">
    <source>
        <dbReference type="Proteomes" id="UP000199026"/>
    </source>
</evidence>
<gene>
    <name evidence="2" type="ORF">SAMN05444486_104112</name>
</gene>
<dbReference type="PANTHER" id="PTHR47837">
    <property type="entry name" value="GTP PYROPHOSPHOKINASE YJBM"/>
    <property type="match status" value="1"/>
</dbReference>
<reference evidence="2 3" key="1">
    <citation type="submission" date="2016-10" db="EMBL/GenBank/DDBJ databases">
        <authorList>
            <person name="de Groot N.N."/>
        </authorList>
    </citation>
    <scope>NUCLEOTIDE SEQUENCE [LARGE SCALE GENOMIC DNA]</scope>
    <source>
        <strain evidence="2 3">DSM 24677</strain>
    </source>
</reference>
<dbReference type="Proteomes" id="UP000199026">
    <property type="component" value="Unassembled WGS sequence"/>
</dbReference>
<evidence type="ECO:0000259" key="1">
    <source>
        <dbReference type="SMART" id="SM00954"/>
    </source>
</evidence>
<dbReference type="Gene3D" id="3.30.460.10">
    <property type="entry name" value="Beta Polymerase, domain 2"/>
    <property type="match status" value="1"/>
</dbReference>
<dbReference type="EMBL" id="FNPR01000004">
    <property type="protein sequence ID" value="SDY82555.1"/>
    <property type="molecule type" value="Genomic_DNA"/>
</dbReference>
<proteinExistence type="predicted"/>
<feature type="domain" description="RelA/SpoT" evidence="1">
    <location>
        <begin position="1"/>
        <end position="115"/>
    </location>
</feature>
<dbReference type="PANTHER" id="PTHR47837:SF1">
    <property type="entry name" value="GTP PYROPHOSPHOKINASE YJBM"/>
    <property type="match status" value="1"/>
</dbReference>
<dbReference type="GO" id="GO:0015969">
    <property type="term" value="P:guanosine tetraphosphate metabolic process"/>
    <property type="evidence" value="ECO:0007669"/>
    <property type="project" value="InterPro"/>
</dbReference>
<evidence type="ECO:0000313" key="2">
    <source>
        <dbReference type="EMBL" id="SDY82555.1"/>
    </source>
</evidence>
<dbReference type="InterPro" id="IPR043519">
    <property type="entry name" value="NT_sf"/>
</dbReference>
<keyword evidence="3" id="KW-1185">Reference proteome</keyword>